<feature type="transmembrane region" description="Helical" evidence="1">
    <location>
        <begin position="157"/>
        <end position="181"/>
    </location>
</feature>
<feature type="transmembrane region" description="Helical" evidence="1">
    <location>
        <begin position="123"/>
        <end position="145"/>
    </location>
</feature>
<gene>
    <name evidence="2" type="ORF">NITINOP_1226</name>
</gene>
<dbReference type="EMBL" id="LN885086">
    <property type="protein sequence ID" value="CUQ66201.1"/>
    <property type="molecule type" value="Genomic_DNA"/>
</dbReference>
<name>A0A0S4KSA0_9BACT</name>
<keyword evidence="1" id="KW-1133">Transmembrane helix</keyword>
<keyword evidence="1" id="KW-0812">Transmembrane</keyword>
<dbReference type="OrthoDB" id="9790084at2"/>
<keyword evidence="3" id="KW-1185">Reference proteome</keyword>
<organism evidence="2 3">
    <name type="scientific">Candidatus Nitrospira inopinata</name>
    <dbReference type="NCBI Taxonomy" id="1715989"/>
    <lineage>
        <taxon>Bacteria</taxon>
        <taxon>Pseudomonadati</taxon>
        <taxon>Nitrospirota</taxon>
        <taxon>Nitrospiria</taxon>
        <taxon>Nitrospirales</taxon>
        <taxon>Nitrospiraceae</taxon>
        <taxon>Nitrospira</taxon>
    </lineage>
</organism>
<dbReference type="Proteomes" id="UP000066284">
    <property type="component" value="Chromosome 1"/>
</dbReference>
<dbReference type="AlphaFoldDB" id="A0A0S4KSA0"/>
<reference evidence="3" key="1">
    <citation type="submission" date="2015-09" db="EMBL/GenBank/DDBJ databases">
        <authorList>
            <person name="Daims H."/>
        </authorList>
    </citation>
    <scope>NUCLEOTIDE SEQUENCE [LARGE SCALE GENOMIC DNA]</scope>
</reference>
<keyword evidence="1" id="KW-0472">Membrane</keyword>
<dbReference type="RefSeq" id="WP_062484093.1">
    <property type="nucleotide sequence ID" value="NZ_LN885086.1"/>
</dbReference>
<accession>A0A0S4KSA0</accession>
<proteinExistence type="predicted"/>
<sequence>MVIAGLFASVLLIGLILGDWVYFVRLTPDAIRYGCSVARSRDQWTTSTLSAVRDRFDADGLLKLPHGVARFYPELSAIAIRPQYRLFSMGFRTAWPVKGLVHLLIDDRSLTALCVKRIPWSSALITLLWFAVVAIGSLAFIATYARDGGFSSLQGTFLGVGLVAGAALVLLTGIVTVILSYRLENDRLTKVYEELREALEASPRS</sequence>
<evidence type="ECO:0000256" key="1">
    <source>
        <dbReference type="SAM" id="Phobius"/>
    </source>
</evidence>
<evidence type="ECO:0000313" key="2">
    <source>
        <dbReference type="EMBL" id="CUQ66201.1"/>
    </source>
</evidence>
<protein>
    <recommendedName>
        <fullName evidence="4">Transmembrane protein</fullName>
    </recommendedName>
</protein>
<dbReference type="KEGG" id="nio:NITINOP_1226"/>
<feature type="transmembrane region" description="Helical" evidence="1">
    <location>
        <begin position="6"/>
        <end position="24"/>
    </location>
</feature>
<evidence type="ECO:0000313" key="3">
    <source>
        <dbReference type="Proteomes" id="UP000066284"/>
    </source>
</evidence>
<evidence type="ECO:0008006" key="4">
    <source>
        <dbReference type="Google" id="ProtNLM"/>
    </source>
</evidence>